<protein>
    <submittedName>
        <fullName evidence="1">Uncharacterized protein</fullName>
    </submittedName>
</protein>
<accession>A0A2D3UN86</accession>
<dbReference type="Proteomes" id="UP000225277">
    <property type="component" value="Unassembled WGS sequence"/>
</dbReference>
<dbReference type="AlphaFoldDB" id="A0A2D3UN86"/>
<evidence type="ECO:0000313" key="2">
    <source>
        <dbReference type="Proteomes" id="UP000225277"/>
    </source>
</evidence>
<gene>
    <name evidence="1" type="ORF">RCC_02023</name>
</gene>
<name>A0A2D3UN86_9PEZI</name>
<reference evidence="1 2" key="1">
    <citation type="submission" date="2016-03" db="EMBL/GenBank/DDBJ databases">
        <authorList>
            <person name="Ploux O."/>
        </authorList>
    </citation>
    <scope>NUCLEOTIDE SEQUENCE [LARGE SCALE GENOMIC DNA]</scope>
    <source>
        <strain evidence="1 2">URUG2</strain>
    </source>
</reference>
<dbReference type="EMBL" id="FJUY01000002">
    <property type="protein sequence ID" value="CZT16181.1"/>
    <property type="molecule type" value="Genomic_DNA"/>
</dbReference>
<evidence type="ECO:0000313" key="1">
    <source>
        <dbReference type="EMBL" id="CZT16181.1"/>
    </source>
</evidence>
<organism evidence="1 2">
    <name type="scientific">Ramularia collo-cygni</name>
    <dbReference type="NCBI Taxonomy" id="112498"/>
    <lineage>
        <taxon>Eukaryota</taxon>
        <taxon>Fungi</taxon>
        <taxon>Dikarya</taxon>
        <taxon>Ascomycota</taxon>
        <taxon>Pezizomycotina</taxon>
        <taxon>Dothideomycetes</taxon>
        <taxon>Dothideomycetidae</taxon>
        <taxon>Mycosphaerellales</taxon>
        <taxon>Mycosphaerellaceae</taxon>
        <taxon>Ramularia</taxon>
    </lineage>
</organism>
<proteinExistence type="predicted"/>
<dbReference type="GeneID" id="35597246"/>
<sequence>MDDKKNAYFADQAIQAYLKTPQFAADVEKLKSEAQGQQLDFETKERRTYHKLRELLGPEAARLHLNHFREMAWSQPNESKVLLKQSTIDKIYELDRSFKVHGIEVAPCALFDNILDEWREQGAAPFDAENLKKTNMVVLVGEMEEPSEHWSECLARASYLSHTQQRLLWVQLASTLKNANLALQSELIPLQWQGVSEEDQREALEAINAAHFEGMD</sequence>
<dbReference type="RefSeq" id="XP_023623074.1">
    <property type="nucleotide sequence ID" value="XM_023767306.1"/>
</dbReference>
<keyword evidence="2" id="KW-1185">Reference proteome</keyword>